<evidence type="ECO:0000256" key="1">
    <source>
        <dbReference type="SAM" id="Phobius"/>
    </source>
</evidence>
<evidence type="ECO:0000313" key="2">
    <source>
        <dbReference type="EMBL" id="ORZ28747.1"/>
    </source>
</evidence>
<proteinExistence type="predicted"/>
<keyword evidence="1" id="KW-1133">Transmembrane helix</keyword>
<accession>A0A1Y2H2G3</accession>
<organism evidence="2 3">
    <name type="scientific">Lobosporangium transversale</name>
    <dbReference type="NCBI Taxonomy" id="64571"/>
    <lineage>
        <taxon>Eukaryota</taxon>
        <taxon>Fungi</taxon>
        <taxon>Fungi incertae sedis</taxon>
        <taxon>Mucoromycota</taxon>
        <taxon>Mortierellomycotina</taxon>
        <taxon>Mortierellomycetes</taxon>
        <taxon>Mortierellales</taxon>
        <taxon>Mortierellaceae</taxon>
        <taxon>Lobosporangium</taxon>
    </lineage>
</organism>
<dbReference type="InParanoid" id="A0A1Y2H2G3"/>
<dbReference type="GeneID" id="33564246"/>
<reference evidence="2 3" key="1">
    <citation type="submission" date="2016-07" db="EMBL/GenBank/DDBJ databases">
        <title>Pervasive Adenine N6-methylation of Active Genes in Fungi.</title>
        <authorList>
            <consortium name="DOE Joint Genome Institute"/>
            <person name="Mondo S.J."/>
            <person name="Dannebaum R.O."/>
            <person name="Kuo R.C."/>
            <person name="Labutti K."/>
            <person name="Haridas S."/>
            <person name="Kuo A."/>
            <person name="Salamov A."/>
            <person name="Ahrendt S.R."/>
            <person name="Lipzen A."/>
            <person name="Sullivan W."/>
            <person name="Andreopoulos W.B."/>
            <person name="Clum A."/>
            <person name="Lindquist E."/>
            <person name="Daum C."/>
            <person name="Ramamoorthy G.K."/>
            <person name="Gryganskyi A."/>
            <person name="Culley D."/>
            <person name="Magnuson J.K."/>
            <person name="James T.Y."/>
            <person name="O'Malley M.A."/>
            <person name="Stajich J.E."/>
            <person name="Spatafora J.W."/>
            <person name="Visel A."/>
            <person name="Grigoriev I.V."/>
        </authorList>
    </citation>
    <scope>NUCLEOTIDE SEQUENCE [LARGE SCALE GENOMIC DNA]</scope>
    <source>
        <strain evidence="2 3">NRRL 3116</strain>
    </source>
</reference>
<feature type="transmembrane region" description="Helical" evidence="1">
    <location>
        <begin position="18"/>
        <end position="37"/>
    </location>
</feature>
<gene>
    <name evidence="2" type="ORF">BCR41DRAFT_343992</name>
</gene>
<keyword evidence="1" id="KW-0812">Transmembrane</keyword>
<comment type="caution">
    <text evidence="2">The sequence shown here is derived from an EMBL/GenBank/DDBJ whole genome shotgun (WGS) entry which is preliminary data.</text>
</comment>
<dbReference type="Proteomes" id="UP000193648">
    <property type="component" value="Unassembled WGS sequence"/>
</dbReference>
<protein>
    <submittedName>
        <fullName evidence="2">Uncharacterized protein</fullName>
    </submittedName>
</protein>
<dbReference type="AlphaFoldDB" id="A0A1Y2H2G3"/>
<sequence>MKSCSIAPPSLALCKQTAIATAPTHALIVITLIIFMSAYRVKLLTLIEFILRIIAAIIAGIAFIPAIM</sequence>
<feature type="transmembrane region" description="Helical" evidence="1">
    <location>
        <begin position="49"/>
        <end position="67"/>
    </location>
</feature>
<dbReference type="RefSeq" id="XP_021886420.1">
    <property type="nucleotide sequence ID" value="XM_022022402.1"/>
</dbReference>
<dbReference type="EMBL" id="MCFF01000001">
    <property type="protein sequence ID" value="ORZ28747.1"/>
    <property type="molecule type" value="Genomic_DNA"/>
</dbReference>
<keyword evidence="1" id="KW-0472">Membrane</keyword>
<evidence type="ECO:0000313" key="3">
    <source>
        <dbReference type="Proteomes" id="UP000193648"/>
    </source>
</evidence>
<keyword evidence="3" id="KW-1185">Reference proteome</keyword>
<name>A0A1Y2H2G3_9FUNG</name>